<dbReference type="GeneID" id="20248244"/>
<feature type="region of interest" description="Disordered" evidence="7">
    <location>
        <begin position="82"/>
        <end position="105"/>
    </location>
</feature>
<keyword evidence="5" id="KW-0687">Ribonucleoprotein</keyword>
<proteinExistence type="inferred from homology"/>
<dbReference type="KEGG" id="lgi:LOTGIDRAFT_230243"/>
<evidence type="ECO:0000256" key="6">
    <source>
        <dbReference type="ARBA" id="ARBA00035132"/>
    </source>
</evidence>
<organism evidence="8 9">
    <name type="scientific">Lottia gigantea</name>
    <name type="common">Giant owl limpet</name>
    <dbReference type="NCBI Taxonomy" id="225164"/>
    <lineage>
        <taxon>Eukaryota</taxon>
        <taxon>Metazoa</taxon>
        <taxon>Spiralia</taxon>
        <taxon>Lophotrochozoa</taxon>
        <taxon>Mollusca</taxon>
        <taxon>Gastropoda</taxon>
        <taxon>Patellogastropoda</taxon>
        <taxon>Lottioidea</taxon>
        <taxon>Lottiidae</taxon>
        <taxon>Lottia</taxon>
    </lineage>
</organism>
<dbReference type="GO" id="GO:0005840">
    <property type="term" value="C:ribosome"/>
    <property type="evidence" value="ECO:0007669"/>
    <property type="project" value="UniProtKB-KW"/>
</dbReference>
<name>V4AIN0_LOTGI</name>
<evidence type="ECO:0000256" key="2">
    <source>
        <dbReference type="ARBA" id="ARBA00008970"/>
    </source>
</evidence>
<evidence type="ECO:0000313" key="9">
    <source>
        <dbReference type="Proteomes" id="UP000030746"/>
    </source>
</evidence>
<keyword evidence="9" id="KW-1185">Reference proteome</keyword>
<dbReference type="OrthoDB" id="5980584at2759"/>
<accession>V4AIN0</accession>
<comment type="subcellular location">
    <subcellularLocation>
        <location evidence="1">Mitochondrion</location>
    </subcellularLocation>
</comment>
<dbReference type="EMBL" id="KB199905">
    <property type="protein sequence ID" value="ESP03949.1"/>
    <property type="molecule type" value="Genomic_DNA"/>
</dbReference>
<dbReference type="STRING" id="225164.V4AIN0"/>
<gene>
    <name evidence="8" type="ORF">LOTGIDRAFT_230243</name>
</gene>
<reference evidence="8 9" key="1">
    <citation type="journal article" date="2013" name="Nature">
        <title>Insights into bilaterian evolution from three spiralian genomes.</title>
        <authorList>
            <person name="Simakov O."/>
            <person name="Marletaz F."/>
            <person name="Cho S.J."/>
            <person name="Edsinger-Gonzales E."/>
            <person name="Havlak P."/>
            <person name="Hellsten U."/>
            <person name="Kuo D.H."/>
            <person name="Larsson T."/>
            <person name="Lv J."/>
            <person name="Arendt D."/>
            <person name="Savage R."/>
            <person name="Osoegawa K."/>
            <person name="de Jong P."/>
            <person name="Grimwood J."/>
            <person name="Chapman J.A."/>
            <person name="Shapiro H."/>
            <person name="Aerts A."/>
            <person name="Otillar R.P."/>
            <person name="Terry A.Y."/>
            <person name="Boore J.L."/>
            <person name="Grigoriev I.V."/>
            <person name="Lindberg D.R."/>
            <person name="Seaver E.C."/>
            <person name="Weisblat D.A."/>
            <person name="Putnam N.H."/>
            <person name="Rokhsar D.S."/>
        </authorList>
    </citation>
    <scope>NUCLEOTIDE SEQUENCE [LARGE SCALE GENOMIC DNA]</scope>
</reference>
<keyword evidence="3" id="KW-0689">Ribosomal protein</keyword>
<dbReference type="HOGENOM" id="CLU_162208_0_0_1"/>
<dbReference type="Pfam" id="PF08293">
    <property type="entry name" value="MRP-S33"/>
    <property type="match status" value="1"/>
</dbReference>
<evidence type="ECO:0000256" key="5">
    <source>
        <dbReference type="ARBA" id="ARBA00023274"/>
    </source>
</evidence>
<evidence type="ECO:0000313" key="8">
    <source>
        <dbReference type="EMBL" id="ESP03949.1"/>
    </source>
</evidence>
<dbReference type="PANTHER" id="PTHR13362:SF2">
    <property type="entry name" value="SMALL RIBOSOMAL SUBUNIT PROTEIN MS33"/>
    <property type="match status" value="1"/>
</dbReference>
<evidence type="ECO:0000256" key="7">
    <source>
        <dbReference type="SAM" id="MobiDB-lite"/>
    </source>
</evidence>
<dbReference type="PANTHER" id="PTHR13362">
    <property type="entry name" value="MITOCHONDRIAL RIBOSOMAL PROTEIN S33"/>
    <property type="match status" value="1"/>
</dbReference>
<comment type="similarity">
    <text evidence="2">Belongs to the mitochondrion-specific ribosomal protein mS33 family.</text>
</comment>
<keyword evidence="4" id="KW-0496">Mitochondrion</keyword>
<dbReference type="CTD" id="20248244"/>
<dbReference type="InterPro" id="IPR013219">
    <property type="entry name" value="Ribosomal_mS33"/>
</dbReference>
<dbReference type="Proteomes" id="UP000030746">
    <property type="component" value="Unassembled WGS sequence"/>
</dbReference>
<sequence>MASNYAKRMNRLAGRIFGEVTRPFKPGQQRIVRIFAEKPVHKKMEVMEYYPRVNYVNNLMKVLRNHGLYRDEHADLVEEYKERREARGKVKPKKGEGKRSLKRKG</sequence>
<dbReference type="GO" id="GO:0005739">
    <property type="term" value="C:mitochondrion"/>
    <property type="evidence" value="ECO:0007669"/>
    <property type="project" value="UniProtKB-SubCell"/>
</dbReference>
<feature type="compositionally biased region" description="Basic and acidic residues" evidence="7">
    <location>
        <begin position="82"/>
        <end position="99"/>
    </location>
</feature>
<evidence type="ECO:0000256" key="3">
    <source>
        <dbReference type="ARBA" id="ARBA00022980"/>
    </source>
</evidence>
<evidence type="ECO:0000256" key="4">
    <source>
        <dbReference type="ARBA" id="ARBA00023128"/>
    </source>
</evidence>
<evidence type="ECO:0000256" key="1">
    <source>
        <dbReference type="ARBA" id="ARBA00004173"/>
    </source>
</evidence>
<protein>
    <recommendedName>
        <fullName evidence="6">Small ribosomal subunit protein mS33</fullName>
    </recommendedName>
</protein>
<dbReference type="GO" id="GO:1990904">
    <property type="term" value="C:ribonucleoprotein complex"/>
    <property type="evidence" value="ECO:0007669"/>
    <property type="project" value="UniProtKB-KW"/>
</dbReference>
<dbReference type="AlphaFoldDB" id="V4AIN0"/>
<dbReference type="RefSeq" id="XP_009045431.1">
    <property type="nucleotide sequence ID" value="XM_009047183.1"/>
</dbReference>
<dbReference type="OMA" id="YSGLMWR"/>